<dbReference type="GO" id="GO:0003676">
    <property type="term" value="F:nucleic acid binding"/>
    <property type="evidence" value="ECO:0007669"/>
    <property type="project" value="InterPro"/>
</dbReference>
<evidence type="ECO:0000313" key="2">
    <source>
        <dbReference type="EMBL" id="KAI5352219.1"/>
    </source>
</evidence>
<dbReference type="InterPro" id="IPR050951">
    <property type="entry name" value="Retrovirus_Pol_polyprotein"/>
</dbReference>
<name>A0AAD5F3U1_PRUDU</name>
<proteinExistence type="predicted"/>
<dbReference type="GO" id="GO:0015074">
    <property type="term" value="P:DNA integration"/>
    <property type="evidence" value="ECO:0007669"/>
    <property type="project" value="InterPro"/>
</dbReference>
<dbReference type="InterPro" id="IPR001584">
    <property type="entry name" value="Integrase_cat-core"/>
</dbReference>
<evidence type="ECO:0000259" key="1">
    <source>
        <dbReference type="PROSITE" id="PS50994"/>
    </source>
</evidence>
<keyword evidence="3" id="KW-1185">Reference proteome</keyword>
<dbReference type="PANTHER" id="PTHR37984">
    <property type="entry name" value="PROTEIN CBG26694"/>
    <property type="match status" value="1"/>
</dbReference>
<comment type="caution">
    <text evidence="2">The sequence shown here is derived from an EMBL/GenBank/DDBJ whole genome shotgun (WGS) entry which is preliminary data.</text>
</comment>
<accession>A0AAD5F3U1</accession>
<reference evidence="2 3" key="1">
    <citation type="journal article" date="2022" name="G3 (Bethesda)">
        <title>Whole-genome sequence and methylome profiling of the almond [Prunus dulcis (Mill.) D.A. Webb] cultivar 'Nonpareil'.</title>
        <authorList>
            <person name="D'Amico-Willman K.M."/>
            <person name="Ouma W.Z."/>
            <person name="Meulia T."/>
            <person name="Sideli G.M."/>
            <person name="Gradziel T.M."/>
            <person name="Fresnedo-Ramirez J."/>
        </authorList>
    </citation>
    <scope>NUCLEOTIDE SEQUENCE [LARGE SCALE GENOMIC DNA]</scope>
    <source>
        <strain evidence="2">Clone GOH B32 T37-40</strain>
    </source>
</reference>
<evidence type="ECO:0000313" key="3">
    <source>
        <dbReference type="Proteomes" id="UP001054821"/>
    </source>
</evidence>
<dbReference type="SUPFAM" id="SSF53098">
    <property type="entry name" value="Ribonuclease H-like"/>
    <property type="match status" value="1"/>
</dbReference>
<dbReference type="Proteomes" id="UP001054821">
    <property type="component" value="Chromosome 1"/>
</dbReference>
<dbReference type="InterPro" id="IPR012337">
    <property type="entry name" value="RNaseH-like_sf"/>
</dbReference>
<dbReference type="PANTHER" id="PTHR37984:SF5">
    <property type="entry name" value="PROTEIN NYNRIN-LIKE"/>
    <property type="match status" value="1"/>
</dbReference>
<feature type="domain" description="Integrase catalytic" evidence="1">
    <location>
        <begin position="1"/>
        <end position="147"/>
    </location>
</feature>
<gene>
    <name evidence="2" type="ORF">L3X38_005110</name>
</gene>
<dbReference type="EMBL" id="JAJFAZ020000001">
    <property type="protein sequence ID" value="KAI5352219.1"/>
    <property type="molecule type" value="Genomic_DNA"/>
</dbReference>
<dbReference type="InterPro" id="IPR036397">
    <property type="entry name" value="RNaseH_sf"/>
</dbReference>
<dbReference type="AlphaFoldDB" id="A0AAD5F3U1"/>
<dbReference type="Gene3D" id="3.30.420.10">
    <property type="entry name" value="Ribonuclease H-like superfamily/Ribonuclease H"/>
    <property type="match status" value="1"/>
</dbReference>
<protein>
    <recommendedName>
        <fullName evidence="1">Integrase catalytic domain-containing protein</fullName>
    </recommendedName>
</protein>
<dbReference type="PROSITE" id="PS50994">
    <property type="entry name" value="INTEGRASE"/>
    <property type="match status" value="1"/>
</dbReference>
<sequence length="157" mass="17809">MSAMPLTSAKKDMMIVVTYYFTKWIEAEILSFTKEADLEQFIWKNIISWFGCLQLLVTDNGSQFIGKQITIFFANYGIKQPLSTLGYPQGNSQAEASNKIMLDCLKKRLEGYGGKWVNELPGVLWTYCTTKRRSTGETLFSLAYGIEVIITSYITVP</sequence>
<organism evidence="2 3">
    <name type="scientific">Prunus dulcis</name>
    <name type="common">Almond</name>
    <name type="synonym">Amygdalus dulcis</name>
    <dbReference type="NCBI Taxonomy" id="3755"/>
    <lineage>
        <taxon>Eukaryota</taxon>
        <taxon>Viridiplantae</taxon>
        <taxon>Streptophyta</taxon>
        <taxon>Embryophyta</taxon>
        <taxon>Tracheophyta</taxon>
        <taxon>Spermatophyta</taxon>
        <taxon>Magnoliopsida</taxon>
        <taxon>eudicotyledons</taxon>
        <taxon>Gunneridae</taxon>
        <taxon>Pentapetalae</taxon>
        <taxon>rosids</taxon>
        <taxon>fabids</taxon>
        <taxon>Rosales</taxon>
        <taxon>Rosaceae</taxon>
        <taxon>Amygdaloideae</taxon>
        <taxon>Amygdaleae</taxon>
        <taxon>Prunus</taxon>
    </lineage>
</organism>